<evidence type="ECO:0000256" key="10">
    <source>
        <dbReference type="ARBA" id="ARBA00023268"/>
    </source>
</evidence>
<evidence type="ECO:0000256" key="5">
    <source>
        <dbReference type="ARBA" id="ARBA00022676"/>
    </source>
</evidence>
<dbReference type="EMBL" id="LGCN01000228">
    <property type="protein sequence ID" value="KOT32701.1"/>
    <property type="molecule type" value="Genomic_DNA"/>
</dbReference>
<evidence type="ECO:0000256" key="9">
    <source>
        <dbReference type="ARBA" id="ARBA00022984"/>
    </source>
</evidence>
<dbReference type="PANTHER" id="PTHR32282:SF34">
    <property type="entry name" value="PENICILLIN-BINDING PROTEIN 1A"/>
    <property type="match status" value="1"/>
</dbReference>
<keyword evidence="7" id="KW-0378">Hydrolase</keyword>
<feature type="compositionally biased region" description="Gly residues" evidence="14">
    <location>
        <begin position="737"/>
        <end position="752"/>
    </location>
</feature>
<protein>
    <submittedName>
        <fullName evidence="17">Penicillin-binding protein</fullName>
    </submittedName>
</protein>
<dbReference type="SUPFAM" id="SSF56601">
    <property type="entry name" value="beta-lactamase/transpeptidase-like"/>
    <property type="match status" value="1"/>
</dbReference>
<evidence type="ECO:0000256" key="2">
    <source>
        <dbReference type="ARBA" id="ARBA00007739"/>
    </source>
</evidence>
<keyword evidence="10" id="KW-0511">Multifunctional enzyme</keyword>
<comment type="catalytic activity">
    <reaction evidence="13">
        <text>[GlcNAc-(1-&gt;4)-Mur2Ac(oyl-L-Ala-gamma-D-Glu-L-Lys-D-Ala-D-Ala)](n)-di-trans,octa-cis-undecaprenyl diphosphate + beta-D-GlcNAc-(1-&gt;4)-Mur2Ac(oyl-L-Ala-gamma-D-Glu-L-Lys-D-Ala-D-Ala)-di-trans,octa-cis-undecaprenyl diphosphate = [GlcNAc-(1-&gt;4)-Mur2Ac(oyl-L-Ala-gamma-D-Glu-L-Lys-D-Ala-D-Ala)](n+1)-di-trans,octa-cis-undecaprenyl diphosphate + di-trans,octa-cis-undecaprenyl diphosphate + H(+)</text>
        <dbReference type="Rhea" id="RHEA:23708"/>
        <dbReference type="Rhea" id="RHEA-COMP:9602"/>
        <dbReference type="Rhea" id="RHEA-COMP:9603"/>
        <dbReference type="ChEBI" id="CHEBI:15378"/>
        <dbReference type="ChEBI" id="CHEBI:58405"/>
        <dbReference type="ChEBI" id="CHEBI:60033"/>
        <dbReference type="ChEBI" id="CHEBI:78435"/>
        <dbReference type="EC" id="2.4.99.28"/>
    </reaction>
</comment>
<feature type="domain" description="Penicillin-binding protein transpeptidase" evidence="15">
    <location>
        <begin position="325"/>
        <end position="584"/>
    </location>
</feature>
<gene>
    <name evidence="17" type="ORF">ADK41_29335</name>
</gene>
<keyword evidence="6" id="KW-0808">Transferase</keyword>
<feature type="compositionally biased region" description="Low complexity" evidence="14">
    <location>
        <begin position="667"/>
        <end position="688"/>
    </location>
</feature>
<keyword evidence="4" id="KW-0645">Protease</keyword>
<evidence type="ECO:0000256" key="4">
    <source>
        <dbReference type="ARBA" id="ARBA00022670"/>
    </source>
</evidence>
<keyword evidence="11" id="KW-0961">Cell wall biogenesis/degradation</keyword>
<dbReference type="InterPro" id="IPR001460">
    <property type="entry name" value="PCN-bd_Tpept"/>
</dbReference>
<feature type="compositionally biased region" description="Gly residues" evidence="14">
    <location>
        <begin position="707"/>
        <end position="719"/>
    </location>
</feature>
<evidence type="ECO:0000256" key="14">
    <source>
        <dbReference type="SAM" id="MobiDB-lite"/>
    </source>
</evidence>
<evidence type="ECO:0000256" key="13">
    <source>
        <dbReference type="ARBA" id="ARBA00049902"/>
    </source>
</evidence>
<dbReference type="InterPro" id="IPR050396">
    <property type="entry name" value="Glycosyltr_51/Transpeptidase"/>
</dbReference>
<dbReference type="Pfam" id="PF00912">
    <property type="entry name" value="Transgly"/>
    <property type="match status" value="1"/>
</dbReference>
<dbReference type="PATRIC" id="fig|36816.3.peg.6353"/>
<dbReference type="GO" id="GO:0071555">
    <property type="term" value="P:cell wall organization"/>
    <property type="evidence" value="ECO:0007669"/>
    <property type="project" value="UniProtKB-KW"/>
</dbReference>
<sequence length="752" mass="80652">MVAVAGIGYAMVSVPSEENAMALSENNVYYWADGTQMVATGSGQNRQNVTIDRIPAAMQWAVISAENKSFYDDSGIDPMGIARALGNMATGGNTQGGSTITQQFVKNTYLSQEQTVSRKFKEMFISIKVGTKLSKKQILQGYLNTSYYGRGAYGIQAAAQTYYGKDAVDLTPSECAFLAALLKGPTYYDPAGNQNLDSAATPEKNRERSEERWSWILEQMHADEHLSDADYQKATKKYPEPQGRKAVKGMTGQVSYLVDTAKRYVLKNSDITEAQFDQGGYQIYTTFEKDKVEALAKAVQKVEKEKLDPKKREEDRHVQFGAASVKPNDGAIVALYGGAGFENGHFNNNADTSGVPVGSTWKPFVLAAAMQHGTYKTNGVGVSPQSKYNGNDHLQIRENDGSLVLKKDNTPFFQENETDYKWGYITLHKAMEQSVNTPFVQLGMDVGMKNVAEVAEKAGILKESFSGQLNASFALGTSTPSAIRMADAYATFAASGKQADPYSVTAVKHKGTELPGFEKPRVKLAMPENVAHNVTEVLENVIANGTGYKAQGLGRAAAGKTGTTDENKSAWWVGYTQQLATSVAMFREDPKDHKLLSMNGTAGEESIHGGDVPTQIWTEYMKVALKGEEDPGFPKAEKIGEIADGIGAPSPTPTATETEEEEEKETPTAPASPTRTETTPPSPTNTATCGPFDFNCEDDGEEETGGTDNGGTDNGGTDGGATSSPDPTSSSDPGNSRGNGNGGNTLFGGSTG</sequence>
<evidence type="ECO:0000256" key="12">
    <source>
        <dbReference type="ARBA" id="ARBA00034000"/>
    </source>
</evidence>
<dbReference type="GO" id="GO:0006508">
    <property type="term" value="P:proteolysis"/>
    <property type="evidence" value="ECO:0007669"/>
    <property type="project" value="UniProtKB-KW"/>
</dbReference>
<organism evidence="17 18">
    <name type="scientific">Streptomyces caelestis</name>
    <dbReference type="NCBI Taxonomy" id="36816"/>
    <lineage>
        <taxon>Bacteria</taxon>
        <taxon>Bacillati</taxon>
        <taxon>Actinomycetota</taxon>
        <taxon>Actinomycetes</taxon>
        <taxon>Kitasatosporales</taxon>
        <taxon>Streptomycetaceae</taxon>
        <taxon>Streptomyces</taxon>
    </lineage>
</organism>
<dbReference type="FunFam" id="1.10.3810.10:FF:000001">
    <property type="entry name" value="Penicillin-binding protein 1A"/>
    <property type="match status" value="1"/>
</dbReference>
<dbReference type="Pfam" id="PF00905">
    <property type="entry name" value="Transpeptidase"/>
    <property type="match status" value="1"/>
</dbReference>
<dbReference type="PANTHER" id="PTHR32282">
    <property type="entry name" value="BINDING PROTEIN TRANSPEPTIDASE, PUTATIVE-RELATED"/>
    <property type="match status" value="1"/>
</dbReference>
<comment type="similarity">
    <text evidence="2">In the N-terminal section; belongs to the glycosyltransferase 51 family.</text>
</comment>
<keyword evidence="5" id="KW-0328">Glycosyltransferase</keyword>
<dbReference type="InterPro" id="IPR001264">
    <property type="entry name" value="Glyco_trans_51"/>
</dbReference>
<comment type="catalytic activity">
    <reaction evidence="12">
        <text>Preferential cleavage: (Ac)2-L-Lys-D-Ala-|-D-Ala. Also transpeptidation of peptidyl-alanyl moieties that are N-acyl substituents of D-alanine.</text>
        <dbReference type="EC" id="3.4.16.4"/>
    </reaction>
</comment>
<keyword evidence="18" id="KW-1185">Reference proteome</keyword>
<dbReference type="Gene3D" id="3.40.710.10">
    <property type="entry name" value="DD-peptidase/beta-lactamase superfamily"/>
    <property type="match status" value="1"/>
</dbReference>
<dbReference type="GO" id="GO:0009252">
    <property type="term" value="P:peptidoglycan biosynthetic process"/>
    <property type="evidence" value="ECO:0007669"/>
    <property type="project" value="UniProtKB-KW"/>
</dbReference>
<dbReference type="AlphaFoldDB" id="A0A0M9X6H6"/>
<dbReference type="InterPro" id="IPR012338">
    <property type="entry name" value="Beta-lactam/transpept-like"/>
</dbReference>
<evidence type="ECO:0000256" key="8">
    <source>
        <dbReference type="ARBA" id="ARBA00022960"/>
    </source>
</evidence>
<keyword evidence="3" id="KW-0121">Carboxypeptidase</keyword>
<feature type="domain" description="Glycosyl transferase family 51" evidence="16">
    <location>
        <begin position="37"/>
        <end position="221"/>
    </location>
</feature>
<evidence type="ECO:0000313" key="17">
    <source>
        <dbReference type="EMBL" id="KOT32701.1"/>
    </source>
</evidence>
<evidence type="ECO:0000256" key="7">
    <source>
        <dbReference type="ARBA" id="ARBA00022801"/>
    </source>
</evidence>
<dbReference type="GO" id="GO:0008360">
    <property type="term" value="P:regulation of cell shape"/>
    <property type="evidence" value="ECO:0007669"/>
    <property type="project" value="UniProtKB-KW"/>
</dbReference>
<evidence type="ECO:0000256" key="1">
    <source>
        <dbReference type="ARBA" id="ARBA00007090"/>
    </source>
</evidence>
<dbReference type="SUPFAM" id="SSF53955">
    <property type="entry name" value="Lysozyme-like"/>
    <property type="match status" value="1"/>
</dbReference>
<evidence type="ECO:0000256" key="11">
    <source>
        <dbReference type="ARBA" id="ARBA00023316"/>
    </source>
</evidence>
<evidence type="ECO:0000256" key="3">
    <source>
        <dbReference type="ARBA" id="ARBA00022645"/>
    </source>
</evidence>
<dbReference type="GO" id="GO:0008658">
    <property type="term" value="F:penicillin binding"/>
    <property type="evidence" value="ECO:0007669"/>
    <property type="project" value="InterPro"/>
</dbReference>
<accession>A0A0M9X6H6</accession>
<feature type="region of interest" description="Disordered" evidence="14">
    <location>
        <begin position="640"/>
        <end position="752"/>
    </location>
</feature>
<dbReference type="InterPro" id="IPR023346">
    <property type="entry name" value="Lysozyme-like_dom_sf"/>
</dbReference>
<reference evidence="17 18" key="1">
    <citation type="submission" date="2015-07" db="EMBL/GenBank/DDBJ databases">
        <authorList>
            <person name="Noorani M."/>
        </authorList>
    </citation>
    <scope>NUCLEOTIDE SEQUENCE [LARGE SCALE GENOMIC DNA]</scope>
    <source>
        <strain evidence="17 18">NRRL B-24567</strain>
    </source>
</reference>
<name>A0A0M9X6H6_9ACTN</name>
<dbReference type="Proteomes" id="UP000037773">
    <property type="component" value="Unassembled WGS sequence"/>
</dbReference>
<proteinExistence type="inferred from homology"/>
<comment type="similarity">
    <text evidence="1">In the C-terminal section; belongs to the transpeptidase family.</text>
</comment>
<dbReference type="GO" id="GO:0009002">
    <property type="term" value="F:serine-type D-Ala-D-Ala carboxypeptidase activity"/>
    <property type="evidence" value="ECO:0007669"/>
    <property type="project" value="UniProtKB-EC"/>
</dbReference>
<keyword evidence="9" id="KW-0573">Peptidoglycan synthesis</keyword>
<dbReference type="GO" id="GO:0008955">
    <property type="term" value="F:peptidoglycan glycosyltransferase activity"/>
    <property type="evidence" value="ECO:0007669"/>
    <property type="project" value="UniProtKB-EC"/>
</dbReference>
<dbReference type="GO" id="GO:0030288">
    <property type="term" value="C:outer membrane-bounded periplasmic space"/>
    <property type="evidence" value="ECO:0007669"/>
    <property type="project" value="TreeGrafter"/>
</dbReference>
<feature type="compositionally biased region" description="Acidic residues" evidence="14">
    <location>
        <begin position="695"/>
        <end position="705"/>
    </location>
</feature>
<evidence type="ECO:0000313" key="18">
    <source>
        <dbReference type="Proteomes" id="UP000037773"/>
    </source>
</evidence>
<feature type="compositionally biased region" description="Low complexity" evidence="14">
    <location>
        <begin position="720"/>
        <end position="736"/>
    </location>
</feature>
<keyword evidence="8" id="KW-0133">Cell shape</keyword>
<dbReference type="OrthoDB" id="8865355at2"/>
<dbReference type="Gene3D" id="1.10.3810.10">
    <property type="entry name" value="Biosynthetic peptidoglycan transglycosylase-like"/>
    <property type="match status" value="1"/>
</dbReference>
<dbReference type="InterPro" id="IPR036950">
    <property type="entry name" value="PBP_transglycosylase"/>
</dbReference>
<evidence type="ECO:0000256" key="6">
    <source>
        <dbReference type="ARBA" id="ARBA00022679"/>
    </source>
</evidence>
<evidence type="ECO:0000259" key="16">
    <source>
        <dbReference type="Pfam" id="PF00912"/>
    </source>
</evidence>
<comment type="caution">
    <text evidence="17">The sequence shown here is derived from an EMBL/GenBank/DDBJ whole genome shotgun (WGS) entry which is preliminary data.</text>
</comment>
<evidence type="ECO:0000259" key="15">
    <source>
        <dbReference type="Pfam" id="PF00905"/>
    </source>
</evidence>